<dbReference type="Proteomes" id="UP000076584">
    <property type="component" value="Unassembled WGS sequence"/>
</dbReference>
<dbReference type="Gene3D" id="3.30.160.60">
    <property type="entry name" value="Classic Zinc Finger"/>
    <property type="match status" value="3"/>
</dbReference>
<dbReference type="AlphaFoldDB" id="A0A167ANE3"/>
<dbReference type="InterPro" id="IPR013087">
    <property type="entry name" value="Znf_C2H2_type"/>
</dbReference>
<comment type="subcellular location">
    <subcellularLocation>
        <location evidence="1">Nucleus</location>
    </subcellularLocation>
</comment>
<keyword evidence="7" id="KW-0539">Nucleus</keyword>
<proteinExistence type="predicted"/>
<dbReference type="STRING" id="1573173.A0A167ANE3"/>
<sequence>MSDNITWTSDFDQFLAGMDAPEHATDLSFMDLLDPAGYYDINHVDGDTLGAAEPLDPEDKTTYPSLNGAEDGSTRIPPLVDTPTFFDPVMSLPSTAASEERTRERKIFTCAECNKNLIYGSQLFWHARNFGHKAFVCSVSGCKEGFTRETERDAHQRRPHLEGHGRVQLDHRLTCVECKMKFRNNAKLQEHGNEAQQSPYSCVCGKTFARLDVLNRHLDSLGTDLPKFPCQFCKRHRGKDGFRRRDHLQQHIQGYHKFEAEGKSMISCLLDEANTWHRHFSKLSPDEQQRTKPFASQSEYTKHMKTVHNFTPFPCTVPGCNKIGSKGYVREKDLINHRRKEHPDTASYVPEKRDTRISCRYPNCQARLHSNSMSGNLLLYHQVWF</sequence>
<evidence type="ECO:0000313" key="12">
    <source>
        <dbReference type="Proteomes" id="UP000076584"/>
    </source>
</evidence>
<evidence type="ECO:0000256" key="6">
    <source>
        <dbReference type="ARBA" id="ARBA00023163"/>
    </source>
</evidence>
<keyword evidence="6" id="KW-0804">Transcription</keyword>
<reference evidence="11 12" key="1">
    <citation type="submission" date="2015-06" db="EMBL/GenBank/DDBJ databases">
        <title>Survival trade-offs in plant roots during colonization by closely related pathogenic and mutualistic fungi.</title>
        <authorList>
            <person name="Hacquard S."/>
            <person name="Kracher B."/>
            <person name="Hiruma K."/>
            <person name="Weinman A."/>
            <person name="Muench P."/>
            <person name="Garrido Oter R."/>
            <person name="Ver Loren van Themaat E."/>
            <person name="Dallerey J.-F."/>
            <person name="Damm U."/>
            <person name="Henrissat B."/>
            <person name="Lespinet O."/>
            <person name="Thon M."/>
            <person name="Kemen E."/>
            <person name="McHardy A.C."/>
            <person name="Schulze-Lefert P."/>
            <person name="O'Connell R.J."/>
        </authorList>
    </citation>
    <scope>NUCLEOTIDE SEQUENCE [LARGE SCALE GENOMIC DNA]</scope>
    <source>
        <strain evidence="11 12">MAFF 238704</strain>
    </source>
</reference>
<name>A0A167ANE3_COLIC</name>
<dbReference type="PROSITE" id="PS00028">
    <property type="entry name" value="ZINC_FINGER_C2H2_1"/>
    <property type="match status" value="1"/>
</dbReference>
<evidence type="ECO:0000259" key="10">
    <source>
        <dbReference type="PROSITE" id="PS50157"/>
    </source>
</evidence>
<keyword evidence="5" id="KW-0805">Transcription regulation</keyword>
<evidence type="ECO:0000256" key="1">
    <source>
        <dbReference type="ARBA" id="ARBA00004123"/>
    </source>
</evidence>
<evidence type="ECO:0000256" key="8">
    <source>
        <dbReference type="PROSITE-ProRule" id="PRU00042"/>
    </source>
</evidence>
<dbReference type="GO" id="GO:0006357">
    <property type="term" value="P:regulation of transcription by RNA polymerase II"/>
    <property type="evidence" value="ECO:0007669"/>
    <property type="project" value="TreeGrafter"/>
</dbReference>
<dbReference type="GO" id="GO:0008270">
    <property type="term" value="F:zinc ion binding"/>
    <property type="evidence" value="ECO:0007669"/>
    <property type="project" value="UniProtKB-KW"/>
</dbReference>
<evidence type="ECO:0000256" key="2">
    <source>
        <dbReference type="ARBA" id="ARBA00022723"/>
    </source>
</evidence>
<feature type="domain" description="C2H2-type" evidence="10">
    <location>
        <begin position="135"/>
        <end position="160"/>
    </location>
</feature>
<organism evidence="11 12">
    <name type="scientific">Colletotrichum incanum</name>
    <name type="common">Soybean anthracnose fungus</name>
    <dbReference type="NCBI Taxonomy" id="1573173"/>
    <lineage>
        <taxon>Eukaryota</taxon>
        <taxon>Fungi</taxon>
        <taxon>Dikarya</taxon>
        <taxon>Ascomycota</taxon>
        <taxon>Pezizomycotina</taxon>
        <taxon>Sordariomycetes</taxon>
        <taxon>Hypocreomycetidae</taxon>
        <taxon>Glomerellales</taxon>
        <taxon>Glomerellaceae</taxon>
        <taxon>Colletotrichum</taxon>
        <taxon>Colletotrichum spaethianum species complex</taxon>
    </lineage>
</organism>
<dbReference type="PROSITE" id="PS50157">
    <property type="entry name" value="ZINC_FINGER_C2H2_2"/>
    <property type="match status" value="1"/>
</dbReference>
<feature type="region of interest" description="Disordered" evidence="9">
    <location>
        <begin position="49"/>
        <end position="74"/>
    </location>
</feature>
<keyword evidence="4" id="KW-0862">Zinc</keyword>
<keyword evidence="3 8" id="KW-0863">Zinc-finger</keyword>
<dbReference type="EMBL" id="LFIW01001914">
    <property type="protein sequence ID" value="KZL80333.1"/>
    <property type="molecule type" value="Genomic_DNA"/>
</dbReference>
<evidence type="ECO:0000256" key="5">
    <source>
        <dbReference type="ARBA" id="ARBA00023015"/>
    </source>
</evidence>
<keyword evidence="2" id="KW-0479">Metal-binding</keyword>
<comment type="caution">
    <text evidence="11">The sequence shown here is derived from an EMBL/GenBank/DDBJ whole genome shotgun (WGS) entry which is preliminary data.</text>
</comment>
<dbReference type="PANTHER" id="PTHR46179:SF13">
    <property type="entry name" value="C2H2-TYPE DOMAIN-CONTAINING PROTEIN"/>
    <property type="match status" value="1"/>
</dbReference>
<evidence type="ECO:0000313" key="11">
    <source>
        <dbReference type="EMBL" id="KZL80333.1"/>
    </source>
</evidence>
<evidence type="ECO:0000256" key="3">
    <source>
        <dbReference type="ARBA" id="ARBA00022771"/>
    </source>
</evidence>
<dbReference type="PANTHER" id="PTHR46179">
    <property type="entry name" value="ZINC FINGER PROTEIN"/>
    <property type="match status" value="1"/>
</dbReference>
<gene>
    <name evidence="11" type="ORF">CI238_09996</name>
</gene>
<evidence type="ECO:0000256" key="7">
    <source>
        <dbReference type="ARBA" id="ARBA00023242"/>
    </source>
</evidence>
<protein>
    <submittedName>
        <fullName evidence="11">Amp-binding enzyme</fullName>
    </submittedName>
</protein>
<dbReference type="SMART" id="SM00355">
    <property type="entry name" value="ZnF_C2H2"/>
    <property type="match status" value="4"/>
</dbReference>
<dbReference type="GO" id="GO:0005634">
    <property type="term" value="C:nucleus"/>
    <property type="evidence" value="ECO:0007669"/>
    <property type="project" value="UniProtKB-SubCell"/>
</dbReference>
<evidence type="ECO:0000256" key="9">
    <source>
        <dbReference type="SAM" id="MobiDB-lite"/>
    </source>
</evidence>
<keyword evidence="12" id="KW-1185">Reference proteome</keyword>
<dbReference type="InterPro" id="IPR051061">
    <property type="entry name" value="Zinc_finger_trans_reg"/>
</dbReference>
<accession>A0A167ANE3</accession>
<evidence type="ECO:0000256" key="4">
    <source>
        <dbReference type="ARBA" id="ARBA00022833"/>
    </source>
</evidence>